<evidence type="ECO:0000313" key="3">
    <source>
        <dbReference type="Proteomes" id="UP000613740"/>
    </source>
</evidence>
<keyword evidence="3" id="KW-1185">Reference proteome</keyword>
<feature type="compositionally biased region" description="Low complexity" evidence="1">
    <location>
        <begin position="1"/>
        <end position="58"/>
    </location>
</feature>
<dbReference type="EMBL" id="JAEHOD010000100">
    <property type="protein sequence ID" value="KAG2427531.1"/>
    <property type="molecule type" value="Genomic_DNA"/>
</dbReference>
<evidence type="ECO:0000313" key="2">
    <source>
        <dbReference type="EMBL" id="KAG2427531.1"/>
    </source>
</evidence>
<dbReference type="AlphaFoldDB" id="A0A835SL30"/>
<sequence>MFAAAAAPTTDAGSGSTTSAAATSKSGAGSTSKSSHGAGSKHSGSSSSPAASRSSPGTCPNPTCAKPLAGGCTTDVLGELITPITDGLSNADTSAPHGAFDYLKVRVPHALVMDVFGVAPPTTPLTRTAAFGASSLKPQHGLCSLAKSVLTTFVHSSDRD</sequence>
<comment type="caution">
    <text evidence="2">The sequence shown here is derived from an EMBL/GenBank/DDBJ whole genome shotgun (WGS) entry which is preliminary data.</text>
</comment>
<name>A0A835SL30_9CHLO</name>
<proteinExistence type="predicted"/>
<protein>
    <submittedName>
        <fullName evidence="2">Uncharacterized protein</fullName>
    </submittedName>
</protein>
<organism evidence="2 3">
    <name type="scientific">Chlamydomonas schloesseri</name>
    <dbReference type="NCBI Taxonomy" id="2026947"/>
    <lineage>
        <taxon>Eukaryota</taxon>
        <taxon>Viridiplantae</taxon>
        <taxon>Chlorophyta</taxon>
        <taxon>core chlorophytes</taxon>
        <taxon>Chlorophyceae</taxon>
        <taxon>CS clade</taxon>
        <taxon>Chlamydomonadales</taxon>
        <taxon>Chlamydomonadaceae</taxon>
        <taxon>Chlamydomonas</taxon>
    </lineage>
</organism>
<evidence type="ECO:0000256" key="1">
    <source>
        <dbReference type="SAM" id="MobiDB-lite"/>
    </source>
</evidence>
<dbReference type="Proteomes" id="UP000613740">
    <property type="component" value="Unassembled WGS sequence"/>
</dbReference>
<gene>
    <name evidence="2" type="ORF">HYH02_014577</name>
</gene>
<accession>A0A835SL30</accession>
<reference evidence="2" key="1">
    <citation type="journal article" date="2020" name="bioRxiv">
        <title>Comparative genomics of Chlamydomonas.</title>
        <authorList>
            <person name="Craig R.J."/>
            <person name="Hasan A.R."/>
            <person name="Ness R.W."/>
            <person name="Keightley P.D."/>
        </authorList>
    </citation>
    <scope>NUCLEOTIDE SEQUENCE</scope>
    <source>
        <strain evidence="2">CCAP 11/173</strain>
    </source>
</reference>
<feature type="region of interest" description="Disordered" evidence="1">
    <location>
        <begin position="1"/>
        <end position="64"/>
    </location>
</feature>